<dbReference type="InterPro" id="IPR036097">
    <property type="entry name" value="HisK_dim/P_sf"/>
</dbReference>
<keyword evidence="18" id="KW-1185">Reference proteome</keyword>
<dbReference type="SUPFAM" id="SSF47384">
    <property type="entry name" value="Homodimeric domain of signal transducing histidine kinase"/>
    <property type="match status" value="1"/>
</dbReference>
<evidence type="ECO:0000256" key="3">
    <source>
        <dbReference type="ARBA" id="ARBA00012438"/>
    </source>
</evidence>
<evidence type="ECO:0000259" key="15">
    <source>
        <dbReference type="PROSITE" id="PS50109"/>
    </source>
</evidence>
<evidence type="ECO:0000256" key="5">
    <source>
        <dbReference type="ARBA" id="ARBA00022679"/>
    </source>
</evidence>
<feature type="domain" description="HAMP" evidence="16">
    <location>
        <begin position="174"/>
        <end position="226"/>
    </location>
</feature>
<dbReference type="SUPFAM" id="SSF55874">
    <property type="entry name" value="ATPase domain of HSP90 chaperone/DNA topoisomerase II/histidine kinase"/>
    <property type="match status" value="1"/>
</dbReference>
<dbReference type="CDD" id="cd00082">
    <property type="entry name" value="HisKA"/>
    <property type="match status" value="1"/>
</dbReference>
<evidence type="ECO:0000256" key="9">
    <source>
        <dbReference type="ARBA" id="ARBA00022840"/>
    </source>
</evidence>
<proteinExistence type="predicted"/>
<keyword evidence="6 14" id="KW-0812">Transmembrane</keyword>
<dbReference type="CDD" id="cd00075">
    <property type="entry name" value="HATPase"/>
    <property type="match status" value="1"/>
</dbReference>
<keyword evidence="7" id="KW-0547">Nucleotide-binding</keyword>
<dbReference type="Pfam" id="PF00512">
    <property type="entry name" value="HisKA"/>
    <property type="match status" value="1"/>
</dbReference>
<evidence type="ECO:0000256" key="1">
    <source>
        <dbReference type="ARBA" id="ARBA00000085"/>
    </source>
</evidence>
<evidence type="ECO:0000256" key="2">
    <source>
        <dbReference type="ARBA" id="ARBA00004141"/>
    </source>
</evidence>
<dbReference type="RefSeq" id="WP_119136677.1">
    <property type="nucleotide sequence ID" value="NZ_QXXQ01000021.1"/>
</dbReference>
<keyword evidence="12" id="KW-0175">Coiled coil</keyword>
<feature type="compositionally biased region" description="Basic and acidic residues" evidence="13">
    <location>
        <begin position="423"/>
        <end position="433"/>
    </location>
</feature>
<dbReference type="AlphaFoldDB" id="A0A398BJP4"/>
<dbReference type="InterPro" id="IPR003661">
    <property type="entry name" value="HisK_dim/P_dom"/>
</dbReference>
<dbReference type="GO" id="GO:0000155">
    <property type="term" value="F:phosphorelay sensor kinase activity"/>
    <property type="evidence" value="ECO:0007669"/>
    <property type="project" value="InterPro"/>
</dbReference>
<dbReference type="EMBL" id="QXXQ01000021">
    <property type="protein sequence ID" value="RID89894.1"/>
    <property type="molecule type" value="Genomic_DNA"/>
</dbReference>
<keyword evidence="11" id="KW-0902">Two-component regulatory system</keyword>
<dbReference type="Proteomes" id="UP000266649">
    <property type="component" value="Unassembled WGS sequence"/>
</dbReference>
<dbReference type="GO" id="GO:0005886">
    <property type="term" value="C:plasma membrane"/>
    <property type="evidence" value="ECO:0007669"/>
    <property type="project" value="TreeGrafter"/>
</dbReference>
<reference evidence="17 18" key="1">
    <citation type="submission" date="2018-09" db="EMBL/GenBank/DDBJ databases">
        <title>Gemmobacter lutimaris sp. nov., a marine bacterium isolated from tidal flat.</title>
        <authorList>
            <person name="Lee D.W."/>
            <person name="Yoo Y."/>
            <person name="Kim J.-J."/>
            <person name="Kim B.S."/>
        </authorList>
    </citation>
    <scope>NUCLEOTIDE SEQUENCE [LARGE SCALE GENOMIC DNA]</scope>
    <source>
        <strain evidence="17 18">YJ-T1-11</strain>
    </source>
</reference>
<accession>A0A398BJP4</accession>
<dbReference type="PROSITE" id="PS50885">
    <property type="entry name" value="HAMP"/>
    <property type="match status" value="1"/>
</dbReference>
<evidence type="ECO:0000259" key="16">
    <source>
        <dbReference type="PROSITE" id="PS50885"/>
    </source>
</evidence>
<dbReference type="Gene3D" id="1.10.287.130">
    <property type="match status" value="1"/>
</dbReference>
<sequence>MRVPRSLQGRLGLWLGIVLTLLWVAAASVTALIARGEIEEVFDSALQETAQRILPLAVVDILNREEAGISQRLAAIRGHDEFFTYIVRDDQGRILLQSHAADPAAFPAWDGIGFRQTATHRLYSDEAVQGTIRITMAEPLDHRASVAREIQMGLGLPLLIVLPIALLAIVLAVRASLAPVRQFRDRLSARGARDLSPVASADLPTEIAPLAETMNGLLGRLQAAFEAERSFAANAAHELRTPLAGAIAQAQRLQAETRDADARARAAEIEATLKRLTRLSERLLQLARAEGGRLRRDVAADLRPVARLIVDDLARVAGPGRILLTMPESAILSDLDPDAFAILLRNLIENALRYGQPGSTVEVSLRTDGTLVVANDGPVVPADDLVRLTHRFERVRSDGRGSGLGLAIVATIAERSGCQLDLRSPREGRDSGFEARLSPTGIREMNL</sequence>
<dbReference type="InterPro" id="IPR003594">
    <property type="entry name" value="HATPase_dom"/>
</dbReference>
<dbReference type="SMART" id="SM00388">
    <property type="entry name" value="HisKA"/>
    <property type="match status" value="1"/>
</dbReference>
<feature type="region of interest" description="Disordered" evidence="13">
    <location>
        <begin position="423"/>
        <end position="447"/>
    </location>
</feature>
<comment type="caution">
    <text evidence="17">The sequence shown here is derived from an EMBL/GenBank/DDBJ whole genome shotgun (WGS) entry which is preliminary data.</text>
</comment>
<comment type="catalytic activity">
    <reaction evidence="1">
        <text>ATP + protein L-histidine = ADP + protein N-phospho-L-histidine.</text>
        <dbReference type="EC" id="2.7.13.3"/>
    </reaction>
</comment>
<keyword evidence="4" id="KW-0597">Phosphoprotein</keyword>
<dbReference type="InterPro" id="IPR013727">
    <property type="entry name" value="2CSK_N"/>
</dbReference>
<evidence type="ECO:0000313" key="18">
    <source>
        <dbReference type="Proteomes" id="UP000266649"/>
    </source>
</evidence>
<feature type="transmembrane region" description="Helical" evidence="14">
    <location>
        <begin position="154"/>
        <end position="177"/>
    </location>
</feature>
<dbReference type="PANTHER" id="PTHR45436">
    <property type="entry name" value="SENSOR HISTIDINE KINASE YKOH"/>
    <property type="match status" value="1"/>
</dbReference>
<evidence type="ECO:0000256" key="6">
    <source>
        <dbReference type="ARBA" id="ARBA00022692"/>
    </source>
</evidence>
<dbReference type="InterPro" id="IPR003660">
    <property type="entry name" value="HAMP_dom"/>
</dbReference>
<dbReference type="PANTHER" id="PTHR45436:SF14">
    <property type="entry name" value="SENSOR PROTEIN QSEC"/>
    <property type="match status" value="1"/>
</dbReference>
<dbReference type="EC" id="2.7.13.3" evidence="3"/>
<keyword evidence="14" id="KW-0472">Membrane</keyword>
<evidence type="ECO:0000256" key="7">
    <source>
        <dbReference type="ARBA" id="ARBA00022741"/>
    </source>
</evidence>
<dbReference type="SMART" id="SM00304">
    <property type="entry name" value="HAMP"/>
    <property type="match status" value="1"/>
</dbReference>
<protein>
    <recommendedName>
        <fullName evidence="3">histidine kinase</fullName>
        <ecNumber evidence="3">2.7.13.3</ecNumber>
    </recommendedName>
</protein>
<dbReference type="InterPro" id="IPR036890">
    <property type="entry name" value="HATPase_C_sf"/>
</dbReference>
<evidence type="ECO:0000256" key="10">
    <source>
        <dbReference type="ARBA" id="ARBA00022989"/>
    </source>
</evidence>
<organism evidence="17 18">
    <name type="scientific">Gemmobacter lutimaris</name>
    <dbReference type="NCBI Taxonomy" id="2306023"/>
    <lineage>
        <taxon>Bacteria</taxon>
        <taxon>Pseudomonadati</taxon>
        <taxon>Pseudomonadota</taxon>
        <taxon>Alphaproteobacteria</taxon>
        <taxon>Rhodobacterales</taxon>
        <taxon>Paracoccaceae</taxon>
        <taxon>Gemmobacter</taxon>
    </lineage>
</organism>
<dbReference type="InterPro" id="IPR050428">
    <property type="entry name" value="TCS_sensor_his_kinase"/>
</dbReference>
<dbReference type="Pfam" id="PF02518">
    <property type="entry name" value="HATPase_c"/>
    <property type="match status" value="1"/>
</dbReference>
<feature type="coiled-coil region" evidence="12">
    <location>
        <begin position="250"/>
        <end position="286"/>
    </location>
</feature>
<keyword evidence="5" id="KW-0808">Transferase</keyword>
<dbReference type="InterPro" id="IPR005467">
    <property type="entry name" value="His_kinase_dom"/>
</dbReference>
<evidence type="ECO:0000256" key="4">
    <source>
        <dbReference type="ARBA" id="ARBA00022553"/>
    </source>
</evidence>
<gene>
    <name evidence="17" type="ORF">D2N39_20690</name>
</gene>
<name>A0A398BJP4_9RHOB</name>
<evidence type="ECO:0000256" key="13">
    <source>
        <dbReference type="SAM" id="MobiDB-lite"/>
    </source>
</evidence>
<dbReference type="SMART" id="SM00387">
    <property type="entry name" value="HATPase_c"/>
    <property type="match status" value="1"/>
</dbReference>
<dbReference type="OrthoDB" id="9809766at2"/>
<keyword evidence="9" id="KW-0067">ATP-binding</keyword>
<feature type="domain" description="Histidine kinase" evidence="15">
    <location>
        <begin position="234"/>
        <end position="441"/>
    </location>
</feature>
<evidence type="ECO:0000256" key="8">
    <source>
        <dbReference type="ARBA" id="ARBA00022777"/>
    </source>
</evidence>
<evidence type="ECO:0000256" key="14">
    <source>
        <dbReference type="SAM" id="Phobius"/>
    </source>
</evidence>
<comment type="subcellular location">
    <subcellularLocation>
        <location evidence="2">Membrane</location>
        <topology evidence="2">Multi-pass membrane protein</topology>
    </subcellularLocation>
</comment>
<keyword evidence="8" id="KW-0418">Kinase</keyword>
<evidence type="ECO:0000256" key="11">
    <source>
        <dbReference type="ARBA" id="ARBA00023012"/>
    </source>
</evidence>
<dbReference type="Gene3D" id="1.20.5.1040">
    <property type="entry name" value="Sensor protein qsec"/>
    <property type="match status" value="1"/>
</dbReference>
<evidence type="ECO:0000256" key="12">
    <source>
        <dbReference type="SAM" id="Coils"/>
    </source>
</evidence>
<evidence type="ECO:0000313" key="17">
    <source>
        <dbReference type="EMBL" id="RID89894.1"/>
    </source>
</evidence>
<dbReference type="PROSITE" id="PS50109">
    <property type="entry name" value="HIS_KIN"/>
    <property type="match status" value="1"/>
</dbReference>
<dbReference type="GO" id="GO:0005524">
    <property type="term" value="F:ATP binding"/>
    <property type="evidence" value="ECO:0007669"/>
    <property type="project" value="UniProtKB-KW"/>
</dbReference>
<keyword evidence="10 14" id="KW-1133">Transmembrane helix</keyword>
<dbReference type="Pfam" id="PF08521">
    <property type="entry name" value="2CSK_N"/>
    <property type="match status" value="1"/>
</dbReference>
<dbReference type="Gene3D" id="3.30.565.10">
    <property type="entry name" value="Histidine kinase-like ATPase, C-terminal domain"/>
    <property type="match status" value="1"/>
</dbReference>